<protein>
    <submittedName>
        <fullName evidence="3">Uncharacterized protein</fullName>
    </submittedName>
</protein>
<feature type="compositionally biased region" description="Basic residues" evidence="1">
    <location>
        <begin position="119"/>
        <end position="129"/>
    </location>
</feature>
<feature type="region of interest" description="Disordered" evidence="1">
    <location>
        <begin position="119"/>
        <end position="139"/>
    </location>
</feature>
<dbReference type="EMBL" id="PGEM01000053">
    <property type="protein sequence ID" value="PPJ63761.1"/>
    <property type="molecule type" value="Genomic_DNA"/>
</dbReference>
<dbReference type="OrthoDB" id="512299at2"/>
<keyword evidence="2" id="KW-1133">Transmembrane helix</keyword>
<dbReference type="Proteomes" id="UP000239589">
    <property type="component" value="Unassembled WGS sequence"/>
</dbReference>
<comment type="caution">
    <text evidence="3">The sequence shown here is derived from an EMBL/GenBank/DDBJ whole genome shotgun (WGS) entry which is preliminary data.</text>
</comment>
<accession>A0A2S6CVQ1</accession>
<evidence type="ECO:0000313" key="3">
    <source>
        <dbReference type="EMBL" id="PPJ63761.1"/>
    </source>
</evidence>
<evidence type="ECO:0000256" key="1">
    <source>
        <dbReference type="SAM" id="MobiDB-lite"/>
    </source>
</evidence>
<dbReference type="AlphaFoldDB" id="A0A2S6CVQ1"/>
<evidence type="ECO:0000256" key="2">
    <source>
        <dbReference type="SAM" id="Phobius"/>
    </source>
</evidence>
<keyword evidence="2" id="KW-0472">Membrane</keyword>
<proteinExistence type="predicted"/>
<keyword evidence="2" id="KW-0812">Transmembrane</keyword>
<reference evidence="3 4" key="1">
    <citation type="submission" date="2018-02" db="EMBL/GenBank/DDBJ databases">
        <title>Discovery of a pederin family compound in a non-symbiotic bloom-forming cyanobacterium.</title>
        <authorList>
            <person name="Kust A."/>
            <person name="Mares J."/>
            <person name="Jokela J."/>
            <person name="Urajova P."/>
            <person name="Hajek J."/>
            <person name="Saurav K."/>
            <person name="Voracova K."/>
            <person name="Fewer D.P."/>
            <person name="Haapaniemi E."/>
            <person name="Permi P."/>
            <person name="Rehakova K."/>
            <person name="Sivonen K."/>
            <person name="Hrouzek P."/>
        </authorList>
    </citation>
    <scope>NUCLEOTIDE SEQUENCE [LARGE SCALE GENOMIC DNA]</scope>
    <source>
        <strain evidence="3 4">CHARLIE-1</strain>
    </source>
</reference>
<gene>
    <name evidence="3" type="ORF">CUN59_08155</name>
</gene>
<organism evidence="3 4">
    <name type="scientific">Cuspidothrix issatschenkoi CHARLIE-1</name>
    <dbReference type="NCBI Taxonomy" id="2052836"/>
    <lineage>
        <taxon>Bacteria</taxon>
        <taxon>Bacillati</taxon>
        <taxon>Cyanobacteriota</taxon>
        <taxon>Cyanophyceae</taxon>
        <taxon>Nostocales</taxon>
        <taxon>Aphanizomenonaceae</taxon>
        <taxon>Cuspidothrix</taxon>
    </lineage>
</organism>
<keyword evidence="4" id="KW-1185">Reference proteome</keyword>
<feature type="transmembrane region" description="Helical" evidence="2">
    <location>
        <begin position="24"/>
        <end position="45"/>
    </location>
</feature>
<evidence type="ECO:0000313" key="4">
    <source>
        <dbReference type="Proteomes" id="UP000239589"/>
    </source>
</evidence>
<feature type="transmembrane region" description="Helical" evidence="2">
    <location>
        <begin position="79"/>
        <end position="102"/>
    </location>
</feature>
<sequence length="180" mass="21044">MDNEQELKKNTDNRKTLVHFLQKYPGIWFSSLFLIPIGVTIFAYYQLSYTDYVPQPQAKTPFIPVQSTVSTFADSSNPIPGWLILAVIFCCGSGSFMIFYLLQNSKYIQRGSQRHRYSQKFNSQKRHKSPNFPSPPSNRENLLIILPPEKIYPLNTHREFFTDLLNISQHISQQRDSRFF</sequence>
<name>A0A2S6CVQ1_9CYAN</name>